<comment type="caution">
    <text evidence="1">The sequence shown here is derived from an EMBL/GenBank/DDBJ whole genome shotgun (WGS) entry which is preliminary data.</text>
</comment>
<protein>
    <submittedName>
        <fullName evidence="1">WD40-repeat-containing domain</fullName>
    </submittedName>
</protein>
<accession>A0A0V0QPE0</accession>
<dbReference type="AlphaFoldDB" id="A0A0V0QPE0"/>
<dbReference type="EMBL" id="LDAU01000123">
    <property type="protein sequence ID" value="KRX03928.1"/>
    <property type="molecule type" value="Genomic_DNA"/>
</dbReference>
<organism evidence="1 2">
    <name type="scientific">Pseudocohnilembus persalinus</name>
    <name type="common">Ciliate</name>
    <dbReference type="NCBI Taxonomy" id="266149"/>
    <lineage>
        <taxon>Eukaryota</taxon>
        <taxon>Sar</taxon>
        <taxon>Alveolata</taxon>
        <taxon>Ciliophora</taxon>
        <taxon>Intramacronucleata</taxon>
        <taxon>Oligohymenophorea</taxon>
        <taxon>Scuticociliatia</taxon>
        <taxon>Philasterida</taxon>
        <taxon>Pseudocohnilembidae</taxon>
        <taxon>Pseudocohnilembus</taxon>
    </lineage>
</organism>
<reference evidence="1 2" key="1">
    <citation type="journal article" date="2015" name="Sci. Rep.">
        <title>Genome of the facultative scuticociliatosis pathogen Pseudocohnilembus persalinus provides insight into its virulence through horizontal gene transfer.</title>
        <authorList>
            <person name="Xiong J."/>
            <person name="Wang G."/>
            <person name="Cheng J."/>
            <person name="Tian M."/>
            <person name="Pan X."/>
            <person name="Warren A."/>
            <person name="Jiang C."/>
            <person name="Yuan D."/>
            <person name="Miao W."/>
        </authorList>
    </citation>
    <scope>NUCLEOTIDE SEQUENCE [LARGE SCALE GENOMIC DNA]</scope>
    <source>
        <strain evidence="1">36N120E</strain>
    </source>
</reference>
<sequence length="271" mass="31398">MLAFKNILTGGSQDGSLIFWDEKELDNHHRKSTNQYVQHIYDTFEKNKVENPNLVFRYSSFSSEFLNKYGAQANADFDFNLNEDLNNKHNSQIVDIIPNIKNNQDLEIFSLEEFGKIIQWNIIELNKEESEMQYIEFGHYSKIKVISPQIIDLNQLGCHANLIAKNMTMDYDENIYVCSSAGILKINKHGSNRTKYPKQYHEILSNSEQPTTVSTCGNSQLFIAGYSDGQINFNDDIQQLDPQQVRHNNQVIEVDFINYYQTVMGEDNNEL</sequence>
<dbReference type="InParanoid" id="A0A0V0QPE0"/>
<dbReference type="SUPFAM" id="SSF50978">
    <property type="entry name" value="WD40 repeat-like"/>
    <property type="match status" value="1"/>
</dbReference>
<evidence type="ECO:0000313" key="2">
    <source>
        <dbReference type="Proteomes" id="UP000054937"/>
    </source>
</evidence>
<proteinExistence type="predicted"/>
<evidence type="ECO:0000313" key="1">
    <source>
        <dbReference type="EMBL" id="KRX03928.1"/>
    </source>
</evidence>
<name>A0A0V0QPE0_PSEPJ</name>
<dbReference type="InterPro" id="IPR036322">
    <property type="entry name" value="WD40_repeat_dom_sf"/>
</dbReference>
<gene>
    <name evidence="1" type="ORF">PPERSA_12133</name>
</gene>
<keyword evidence="2" id="KW-1185">Reference proteome</keyword>
<dbReference type="Proteomes" id="UP000054937">
    <property type="component" value="Unassembled WGS sequence"/>
</dbReference>